<dbReference type="Proteomes" id="UP000321901">
    <property type="component" value="Unassembled WGS sequence"/>
</dbReference>
<organism evidence="1 2">
    <name type="scientific">Sporosarcina luteola</name>
    <dbReference type="NCBI Taxonomy" id="582850"/>
    <lineage>
        <taxon>Bacteria</taxon>
        <taxon>Bacillati</taxon>
        <taxon>Bacillota</taxon>
        <taxon>Bacilli</taxon>
        <taxon>Bacillales</taxon>
        <taxon>Caryophanaceae</taxon>
        <taxon>Sporosarcina</taxon>
    </lineage>
</organism>
<protein>
    <submittedName>
        <fullName evidence="1">Uncharacterized protein</fullName>
    </submittedName>
</protein>
<comment type="caution">
    <text evidence="1">The sequence shown here is derived from an EMBL/GenBank/DDBJ whole genome shotgun (WGS) entry which is preliminary data.</text>
</comment>
<dbReference type="RefSeq" id="WP_147055449.1">
    <property type="nucleotide sequence ID" value="NZ_BJYL01000008.1"/>
</dbReference>
<keyword evidence="2" id="KW-1185">Reference proteome</keyword>
<reference evidence="1 2" key="1">
    <citation type="submission" date="2019-07" db="EMBL/GenBank/DDBJ databases">
        <title>Whole genome shotgun sequence of Sporosarcina luteola NBRC 105378.</title>
        <authorList>
            <person name="Hosoyama A."/>
            <person name="Uohara A."/>
            <person name="Ohji S."/>
            <person name="Ichikawa N."/>
        </authorList>
    </citation>
    <scope>NUCLEOTIDE SEQUENCE [LARGE SCALE GENOMIC DNA]</scope>
    <source>
        <strain evidence="1 2">NBRC 105378</strain>
    </source>
</reference>
<dbReference type="AlphaFoldDB" id="A0A511Z4Q3"/>
<dbReference type="InterPro" id="IPR054199">
    <property type="entry name" value="DUF6904"/>
</dbReference>
<proteinExistence type="predicted"/>
<gene>
    <name evidence="1" type="ORF">SLU01_07310</name>
</gene>
<evidence type="ECO:0000313" key="2">
    <source>
        <dbReference type="Proteomes" id="UP000321901"/>
    </source>
</evidence>
<sequence length="251" mass="29117">MTIILDWQEIFMICLENTPNYAGVYLSGDVHDLSMLHASLLTIIGEEGEYAGYDQLRHRVLRLCSDLEDAMVGQGEMVFVPNGIDRETISSITLSEVSESNVNFQMKVLWPELLFVGFVLNDYVELAAKHKAHYWDPIHANVRQFQSLIGECLEKTIGWDKFRLIKSYLTPTFIGYYQNYVTQYIDYLTNKFLRMNSEKRLANISIAAKRIADKGDSYMRIKRKVEIASIQQGIEWKEVIIVENNIEEIEW</sequence>
<accession>A0A511Z4Q3</accession>
<dbReference type="OrthoDB" id="1999450at2"/>
<dbReference type="EMBL" id="BJYL01000008">
    <property type="protein sequence ID" value="GEN82419.1"/>
    <property type="molecule type" value="Genomic_DNA"/>
</dbReference>
<name>A0A511Z4Q3_9BACL</name>
<dbReference type="Pfam" id="PF21845">
    <property type="entry name" value="DUF6904"/>
    <property type="match status" value="1"/>
</dbReference>
<evidence type="ECO:0000313" key="1">
    <source>
        <dbReference type="EMBL" id="GEN82419.1"/>
    </source>
</evidence>